<proteinExistence type="predicted"/>
<evidence type="ECO:0000313" key="1">
    <source>
        <dbReference type="EMBL" id="PBK59931.1"/>
    </source>
</evidence>
<dbReference type="EMBL" id="KZ293495">
    <property type="protein sequence ID" value="PBK59931.1"/>
    <property type="molecule type" value="Genomic_DNA"/>
</dbReference>
<dbReference type="AlphaFoldDB" id="A0A2H3AM48"/>
<sequence length="348" mass="38986">MTSHLDGSAAPYYPTSVQDAISDDHDPWDAEQMAAGQWTIGHWGDGDNHYPQGLRTQSSSNGGAYPDYSLDDSAYTMAVGPAAAVYHGASNQLPIRGRLQHIFAILAFLPGHPLSKLYPNGAAFSDVDISPSKSWGSTFVSAFYPSHDSARYWRVIHAICRPQPCPSGYEVKRFTHEMSLEMAQEYSIPYEDSGQNTFRGDTIKIHLESYHPNITAVQKVVCVRKSHQTSKCPPGNEYEQFLRNASFLFQRECLNQHCTVDAVPCTVARYMHCTYKPFPVAYNDEEYPESREPPQRMREIHWRICILSDGAFRNPGNNWPETTITEFEILASGDKDASPRHGEATVGT</sequence>
<evidence type="ECO:0000313" key="2">
    <source>
        <dbReference type="Proteomes" id="UP000218334"/>
    </source>
</evidence>
<keyword evidence="2" id="KW-1185">Reference proteome</keyword>
<protein>
    <submittedName>
        <fullName evidence="1">Uncharacterized protein</fullName>
    </submittedName>
</protein>
<name>A0A2H3AM48_9AGAR</name>
<organism evidence="1 2">
    <name type="scientific">Armillaria solidipes</name>
    <dbReference type="NCBI Taxonomy" id="1076256"/>
    <lineage>
        <taxon>Eukaryota</taxon>
        <taxon>Fungi</taxon>
        <taxon>Dikarya</taxon>
        <taxon>Basidiomycota</taxon>
        <taxon>Agaricomycotina</taxon>
        <taxon>Agaricomycetes</taxon>
        <taxon>Agaricomycetidae</taxon>
        <taxon>Agaricales</taxon>
        <taxon>Marasmiineae</taxon>
        <taxon>Physalacriaceae</taxon>
        <taxon>Armillaria</taxon>
    </lineage>
</organism>
<reference evidence="2" key="1">
    <citation type="journal article" date="2017" name="Nat. Ecol. Evol.">
        <title>Genome expansion and lineage-specific genetic innovations in the forest pathogenic fungi Armillaria.</title>
        <authorList>
            <person name="Sipos G."/>
            <person name="Prasanna A.N."/>
            <person name="Walter M.C."/>
            <person name="O'Connor E."/>
            <person name="Balint B."/>
            <person name="Krizsan K."/>
            <person name="Kiss B."/>
            <person name="Hess J."/>
            <person name="Varga T."/>
            <person name="Slot J."/>
            <person name="Riley R."/>
            <person name="Boka B."/>
            <person name="Rigling D."/>
            <person name="Barry K."/>
            <person name="Lee J."/>
            <person name="Mihaltcheva S."/>
            <person name="LaButti K."/>
            <person name="Lipzen A."/>
            <person name="Waldron R."/>
            <person name="Moloney N.M."/>
            <person name="Sperisen C."/>
            <person name="Kredics L."/>
            <person name="Vagvoelgyi C."/>
            <person name="Patrignani A."/>
            <person name="Fitzpatrick D."/>
            <person name="Nagy I."/>
            <person name="Doyle S."/>
            <person name="Anderson J.B."/>
            <person name="Grigoriev I.V."/>
            <person name="Gueldener U."/>
            <person name="Muensterkoetter M."/>
            <person name="Nagy L.G."/>
        </authorList>
    </citation>
    <scope>NUCLEOTIDE SEQUENCE [LARGE SCALE GENOMIC DNA]</scope>
    <source>
        <strain evidence="2">28-4</strain>
    </source>
</reference>
<dbReference type="Proteomes" id="UP000218334">
    <property type="component" value="Unassembled WGS sequence"/>
</dbReference>
<accession>A0A2H3AM48</accession>
<gene>
    <name evidence="1" type="ORF">ARMSODRAFT_1070943</name>
</gene>